<keyword evidence="3" id="KW-0813">Transport</keyword>
<reference evidence="9 10" key="1">
    <citation type="journal article" date="2015" name="Genome Announc.">
        <title>Complete Genome Sequence of Methylobacterium aquaticum Strain 22A, Isolated from Racomitrium japonicum Moss.</title>
        <authorList>
            <person name="Tani A."/>
            <person name="Ogura Y."/>
            <person name="Hayashi T."/>
            <person name="Kimbara K."/>
        </authorList>
    </citation>
    <scope>NUCLEOTIDE SEQUENCE [LARGE SCALE GENOMIC DNA]</scope>
    <source>
        <strain evidence="9 10">MA-22A</strain>
    </source>
</reference>
<evidence type="ECO:0000256" key="7">
    <source>
        <dbReference type="ARBA" id="ARBA00023136"/>
    </source>
</evidence>
<keyword evidence="4 8" id="KW-1003">Cell membrane</keyword>
<feature type="transmembrane region" description="Helical" evidence="8">
    <location>
        <begin position="100"/>
        <end position="118"/>
    </location>
</feature>
<dbReference type="Proteomes" id="UP000061432">
    <property type="component" value="Chromosome"/>
</dbReference>
<protein>
    <recommendedName>
        <fullName evidence="8">Probable membrane transporter protein</fullName>
    </recommendedName>
</protein>
<organism evidence="9 10">
    <name type="scientific">Methylobacterium aquaticum</name>
    <dbReference type="NCBI Taxonomy" id="270351"/>
    <lineage>
        <taxon>Bacteria</taxon>
        <taxon>Pseudomonadati</taxon>
        <taxon>Pseudomonadota</taxon>
        <taxon>Alphaproteobacteria</taxon>
        <taxon>Hyphomicrobiales</taxon>
        <taxon>Methylobacteriaceae</taxon>
        <taxon>Methylobacterium</taxon>
    </lineage>
</organism>
<feature type="transmembrane region" description="Helical" evidence="8">
    <location>
        <begin position="228"/>
        <end position="246"/>
    </location>
</feature>
<evidence type="ECO:0000313" key="10">
    <source>
        <dbReference type="Proteomes" id="UP000061432"/>
    </source>
</evidence>
<comment type="similarity">
    <text evidence="2 8">Belongs to the 4-toluene sulfonate uptake permease (TSUP) (TC 2.A.102) family.</text>
</comment>
<name>A0A0C6FVV0_9HYPH</name>
<evidence type="ECO:0000256" key="3">
    <source>
        <dbReference type="ARBA" id="ARBA00022448"/>
    </source>
</evidence>
<feature type="transmembrane region" description="Helical" evidence="8">
    <location>
        <begin position="195"/>
        <end position="216"/>
    </location>
</feature>
<evidence type="ECO:0000256" key="2">
    <source>
        <dbReference type="ARBA" id="ARBA00009142"/>
    </source>
</evidence>
<dbReference type="PATRIC" id="fig|270351.10.peg.4148"/>
<dbReference type="AlphaFoldDB" id="A0A0C6FVV0"/>
<gene>
    <name evidence="9" type="ORF">Maq22A_c21455</name>
</gene>
<dbReference type="PANTHER" id="PTHR30269:SF37">
    <property type="entry name" value="MEMBRANE TRANSPORTER PROTEIN"/>
    <property type="match status" value="1"/>
</dbReference>
<dbReference type="InterPro" id="IPR002781">
    <property type="entry name" value="TM_pro_TauE-like"/>
</dbReference>
<feature type="transmembrane region" description="Helical" evidence="8">
    <location>
        <begin position="75"/>
        <end position="94"/>
    </location>
</feature>
<dbReference type="RefSeq" id="WP_060848285.1">
    <property type="nucleotide sequence ID" value="NZ_AP014704.1"/>
</dbReference>
<dbReference type="OrthoDB" id="8005731at2"/>
<dbReference type="GO" id="GO:0005886">
    <property type="term" value="C:plasma membrane"/>
    <property type="evidence" value="ECO:0007669"/>
    <property type="project" value="UniProtKB-SubCell"/>
</dbReference>
<reference evidence="10" key="2">
    <citation type="submission" date="2015-01" db="EMBL/GenBank/DDBJ databases">
        <title>Complete genome sequence of Methylobacterium aquaticum strain 22A.</title>
        <authorList>
            <person name="Tani A."/>
            <person name="Ogura Y."/>
            <person name="Hayashi T."/>
        </authorList>
    </citation>
    <scope>NUCLEOTIDE SEQUENCE [LARGE SCALE GENOMIC DNA]</scope>
    <source>
        <strain evidence="10">MA-22A</strain>
    </source>
</reference>
<keyword evidence="7 8" id="KW-0472">Membrane</keyword>
<feature type="transmembrane region" description="Helical" evidence="8">
    <location>
        <begin position="42"/>
        <end position="63"/>
    </location>
</feature>
<keyword evidence="5 8" id="KW-0812">Transmembrane</keyword>
<dbReference type="EMBL" id="AP014704">
    <property type="protein sequence ID" value="BAQ47310.1"/>
    <property type="molecule type" value="Genomic_DNA"/>
</dbReference>
<dbReference type="PANTHER" id="PTHR30269">
    <property type="entry name" value="TRANSMEMBRANE PROTEIN YFCA"/>
    <property type="match status" value="1"/>
</dbReference>
<accession>A0A0C6FVV0</accession>
<evidence type="ECO:0000313" key="9">
    <source>
        <dbReference type="EMBL" id="BAQ47310.1"/>
    </source>
</evidence>
<proteinExistence type="inferred from homology"/>
<evidence type="ECO:0000256" key="5">
    <source>
        <dbReference type="ARBA" id="ARBA00022692"/>
    </source>
</evidence>
<dbReference type="InterPro" id="IPR052017">
    <property type="entry name" value="TSUP"/>
</dbReference>
<keyword evidence="6 8" id="KW-1133">Transmembrane helix</keyword>
<dbReference type="STRING" id="270351.Maq22A_c21455"/>
<evidence type="ECO:0000256" key="1">
    <source>
        <dbReference type="ARBA" id="ARBA00004651"/>
    </source>
</evidence>
<feature type="transmembrane region" description="Helical" evidence="8">
    <location>
        <begin position="130"/>
        <end position="158"/>
    </location>
</feature>
<evidence type="ECO:0000256" key="6">
    <source>
        <dbReference type="ARBA" id="ARBA00022989"/>
    </source>
</evidence>
<sequence length="259" mass="25854">MVLPAPSVLAFTGVTFLAAAFRGVTGFGYSLVAALGLGLLPSAQAGIPFLLGADLVLTALLLLDRRGVSVDWRVLRPLLAAGLLGAACGGPLAVGLDETTARLVVTVAVLGAAGVALVRRPPAWLADRRIGIAVAALVGGLISAFAVGGPLISAWLLASGAERHRLKGTLAVFFGAADILGLAGRGLLGAIEPGVWDLVLLYGVPTLLGFAAGTLLSARLSPVAWRRLASGGLAGIAATGLVQALIQALGKAFVALGHG</sequence>
<dbReference type="Pfam" id="PF01925">
    <property type="entry name" value="TauE"/>
    <property type="match status" value="1"/>
</dbReference>
<evidence type="ECO:0000256" key="8">
    <source>
        <dbReference type="RuleBase" id="RU363041"/>
    </source>
</evidence>
<comment type="subcellular location">
    <subcellularLocation>
        <location evidence="1 8">Cell membrane</location>
        <topology evidence="1 8">Multi-pass membrane protein</topology>
    </subcellularLocation>
</comment>
<evidence type="ECO:0000256" key="4">
    <source>
        <dbReference type="ARBA" id="ARBA00022475"/>
    </source>
</evidence>
<dbReference type="KEGG" id="maqu:Maq22A_c21455"/>